<comment type="caution">
    <text evidence="1">The sequence shown here is derived from an EMBL/GenBank/DDBJ whole genome shotgun (WGS) entry which is preliminary data.</text>
</comment>
<keyword evidence="2" id="KW-1185">Reference proteome</keyword>
<evidence type="ECO:0000313" key="1">
    <source>
        <dbReference type="EMBL" id="KAL0087269.1"/>
    </source>
</evidence>
<organism evidence="1 2">
    <name type="scientific">Phycomyces blakesleeanus</name>
    <dbReference type="NCBI Taxonomy" id="4837"/>
    <lineage>
        <taxon>Eukaryota</taxon>
        <taxon>Fungi</taxon>
        <taxon>Fungi incertae sedis</taxon>
        <taxon>Mucoromycota</taxon>
        <taxon>Mucoromycotina</taxon>
        <taxon>Mucoromycetes</taxon>
        <taxon>Mucorales</taxon>
        <taxon>Phycomycetaceae</taxon>
        <taxon>Phycomyces</taxon>
    </lineage>
</organism>
<proteinExistence type="predicted"/>
<gene>
    <name evidence="1" type="ORF">J3Q64DRAFT_1833476</name>
</gene>
<sequence length="163" mass="18986">MNHSVLLSSCINTISVSCRKITEAIIGPNELERIFTSNPALSFSKYESPKWTQVGSNKGLRKFVVKERCRIYEDDLQDKEDFNLMIMDIYELILNNVTFKNWRKKHLREEDFGCYWKAIFDIVFRGTSVSLVRGEACCPATEYERQINEYEYGNVSTGVHCNF</sequence>
<reference evidence="1 2" key="1">
    <citation type="submission" date="2024-04" db="EMBL/GenBank/DDBJ databases">
        <title>Symmetric and asymmetric DNA N6-adenine methylation regulates different biological responses in Mucorales.</title>
        <authorList>
            <consortium name="Lawrence Berkeley National Laboratory"/>
            <person name="Lax C."/>
            <person name="Mondo S.J."/>
            <person name="Osorio-Concepcion M."/>
            <person name="Muszewska A."/>
            <person name="Corrochano-Luque M."/>
            <person name="Gutierrez G."/>
            <person name="Riley R."/>
            <person name="Lipzen A."/>
            <person name="Guo J."/>
            <person name="Hundley H."/>
            <person name="Amirebrahimi M."/>
            <person name="Ng V."/>
            <person name="Lorenzo-Gutierrez D."/>
            <person name="Binder U."/>
            <person name="Yang J."/>
            <person name="Song Y."/>
            <person name="Canovas D."/>
            <person name="Navarro E."/>
            <person name="Freitag M."/>
            <person name="Gabaldon T."/>
            <person name="Grigoriev I.V."/>
            <person name="Corrochano L.M."/>
            <person name="Nicolas F.E."/>
            <person name="Garre V."/>
        </authorList>
    </citation>
    <scope>NUCLEOTIDE SEQUENCE [LARGE SCALE GENOMIC DNA]</scope>
    <source>
        <strain evidence="1 2">L51</strain>
    </source>
</reference>
<protein>
    <submittedName>
        <fullName evidence="1">Uncharacterized protein</fullName>
    </submittedName>
</protein>
<evidence type="ECO:0000313" key="2">
    <source>
        <dbReference type="Proteomes" id="UP001448207"/>
    </source>
</evidence>
<dbReference type="EMBL" id="JBCLYO010000007">
    <property type="protein sequence ID" value="KAL0087269.1"/>
    <property type="molecule type" value="Genomic_DNA"/>
</dbReference>
<dbReference type="Proteomes" id="UP001448207">
    <property type="component" value="Unassembled WGS sequence"/>
</dbReference>
<name>A0ABR3B0H6_PHYBL</name>
<accession>A0ABR3B0H6</accession>